<dbReference type="OMA" id="WLENAPC"/>
<dbReference type="InParanoid" id="K5XBE3"/>
<name>K5XBE3_AGABU</name>
<dbReference type="Pfam" id="PF03928">
    <property type="entry name" value="HbpS-like"/>
    <property type="match status" value="1"/>
</dbReference>
<dbReference type="InterPro" id="IPR038084">
    <property type="entry name" value="PduO/GlcC-like_sf"/>
</dbReference>
<dbReference type="GO" id="GO:0006620">
    <property type="term" value="P:post-translational protein targeting to endoplasmic reticulum membrane"/>
    <property type="evidence" value="ECO:0007669"/>
    <property type="project" value="TreeGrafter"/>
</dbReference>
<proteinExistence type="predicted"/>
<dbReference type="PANTHER" id="PTHR28255">
    <property type="match status" value="1"/>
</dbReference>
<dbReference type="GO" id="GO:0072380">
    <property type="term" value="C:TRC complex"/>
    <property type="evidence" value="ECO:0007669"/>
    <property type="project" value="TreeGrafter"/>
</dbReference>
<accession>K5XBE3</accession>
<protein>
    <submittedName>
        <fullName evidence="2">Uncharacterized protein</fullName>
    </submittedName>
</protein>
<evidence type="ECO:0000256" key="1">
    <source>
        <dbReference type="SAM" id="MobiDB-lite"/>
    </source>
</evidence>
<dbReference type="OrthoDB" id="2209940at2759"/>
<dbReference type="eggNOG" id="ENOG502SJ6E">
    <property type="taxonomic scope" value="Eukaryota"/>
</dbReference>
<feature type="region of interest" description="Disordered" evidence="1">
    <location>
        <begin position="190"/>
        <end position="224"/>
    </location>
</feature>
<evidence type="ECO:0000313" key="2">
    <source>
        <dbReference type="EMBL" id="EKM80417.1"/>
    </source>
</evidence>
<dbReference type="AlphaFoldDB" id="K5XBE3"/>
<dbReference type="Proteomes" id="UP000008493">
    <property type="component" value="Unassembled WGS sequence"/>
</dbReference>
<organism evidence="2 3">
    <name type="scientific">Agaricus bisporus var. burnettii (strain JB137-S8 / ATCC MYA-4627 / FGSC 10392)</name>
    <name type="common">White button mushroom</name>
    <dbReference type="NCBI Taxonomy" id="597362"/>
    <lineage>
        <taxon>Eukaryota</taxon>
        <taxon>Fungi</taxon>
        <taxon>Dikarya</taxon>
        <taxon>Basidiomycota</taxon>
        <taxon>Agaricomycotina</taxon>
        <taxon>Agaricomycetes</taxon>
        <taxon>Agaricomycetidae</taxon>
        <taxon>Agaricales</taxon>
        <taxon>Agaricineae</taxon>
        <taxon>Agaricaceae</taxon>
        <taxon>Agaricus</taxon>
    </lineage>
</organism>
<sequence>MFNGMHMVAVSTDVNLATQTLTEESSYRFHAFSADDAITLGLSIRKRFRTSSKHARGKGLVISIQTIAGHTLFSCTVGDLGHPSGAGDVSLDSWICLEGMVNVVKRTGHSSFYVEKGMSAMGKTAKQMNLEGDFKVQGGAFPIWLENAPCCPIAIVAAYSGSSQDDHNLVATTIRDYIKKLRRDAENLGSIRMPEPSIPHAVSNGRRKLASSNPLNDPKAPPSNISKTLNILEKASIEKSRTFIPILDHILLPWGTKD</sequence>
<dbReference type="HOGENOM" id="CLU_101036_0_0_1"/>
<keyword evidence="3" id="KW-1185">Reference proteome</keyword>
<dbReference type="Gene3D" id="3.30.450.150">
    <property type="entry name" value="Haem-degrading domain"/>
    <property type="match status" value="1"/>
</dbReference>
<dbReference type="RefSeq" id="XP_007329570.1">
    <property type="nucleotide sequence ID" value="XM_007329508.1"/>
</dbReference>
<dbReference type="InterPro" id="IPR005624">
    <property type="entry name" value="PduO/GlcC-like"/>
</dbReference>
<dbReference type="PANTHER" id="PTHR28255:SF1">
    <property type="entry name" value="UPF0303 PROTEIN YBR137W"/>
    <property type="match status" value="1"/>
</dbReference>
<dbReference type="STRING" id="597362.K5XBE3"/>
<dbReference type="KEGG" id="abp:AGABI1DRAFT113606"/>
<evidence type="ECO:0000313" key="3">
    <source>
        <dbReference type="Proteomes" id="UP000008493"/>
    </source>
</evidence>
<dbReference type="InterPro" id="IPR010371">
    <property type="entry name" value="YBR137W-like"/>
</dbReference>
<reference evidence="3" key="1">
    <citation type="journal article" date="2012" name="Proc. Natl. Acad. Sci. U.S.A.">
        <title>Genome sequence of the button mushroom Agaricus bisporus reveals mechanisms governing adaptation to a humic-rich ecological niche.</title>
        <authorList>
            <person name="Morin E."/>
            <person name="Kohler A."/>
            <person name="Baker A.R."/>
            <person name="Foulongne-Oriol M."/>
            <person name="Lombard V."/>
            <person name="Nagy L.G."/>
            <person name="Ohm R.A."/>
            <person name="Patyshakuliyeva A."/>
            <person name="Brun A."/>
            <person name="Aerts A.L."/>
            <person name="Bailey A.M."/>
            <person name="Billette C."/>
            <person name="Coutinho P.M."/>
            <person name="Deakin G."/>
            <person name="Doddapaneni H."/>
            <person name="Floudas D."/>
            <person name="Grimwood J."/>
            <person name="Hilden K."/>
            <person name="Kuees U."/>
            <person name="LaButti K.M."/>
            <person name="Lapidus A."/>
            <person name="Lindquist E.A."/>
            <person name="Lucas S.M."/>
            <person name="Murat C."/>
            <person name="Riley R.W."/>
            <person name="Salamov A.A."/>
            <person name="Schmutz J."/>
            <person name="Subramanian V."/>
            <person name="Woesten H.A.B."/>
            <person name="Xu J."/>
            <person name="Eastwood D.C."/>
            <person name="Foster G.D."/>
            <person name="Sonnenberg A.S."/>
            <person name="Cullen D."/>
            <person name="de Vries R.P."/>
            <person name="Lundell T."/>
            <person name="Hibbett D.S."/>
            <person name="Henrissat B."/>
            <person name="Burton K.S."/>
            <person name="Kerrigan R.W."/>
            <person name="Challen M.P."/>
            <person name="Grigoriev I.V."/>
            <person name="Martin F."/>
        </authorList>
    </citation>
    <scope>NUCLEOTIDE SEQUENCE [LARGE SCALE GENOMIC DNA]</scope>
    <source>
        <strain evidence="3">JB137-S8 / ATCC MYA-4627 / FGSC 10392</strain>
    </source>
</reference>
<dbReference type="GeneID" id="18824054"/>
<dbReference type="EMBL" id="JH971389">
    <property type="protein sequence ID" value="EKM80417.1"/>
    <property type="molecule type" value="Genomic_DNA"/>
</dbReference>
<gene>
    <name evidence="2" type="ORF">AGABI1DRAFT_113606</name>
</gene>